<name>A0A5M3X7Y9_9ACTN</name>
<proteinExistence type="predicted"/>
<evidence type="ECO:0000313" key="2">
    <source>
        <dbReference type="Proteomes" id="UP000331127"/>
    </source>
</evidence>
<organism evidence="1 2">
    <name type="scientific">Acrocarpospora macrocephala</name>
    <dbReference type="NCBI Taxonomy" id="150177"/>
    <lineage>
        <taxon>Bacteria</taxon>
        <taxon>Bacillati</taxon>
        <taxon>Actinomycetota</taxon>
        <taxon>Actinomycetes</taxon>
        <taxon>Streptosporangiales</taxon>
        <taxon>Streptosporangiaceae</taxon>
        <taxon>Acrocarpospora</taxon>
    </lineage>
</organism>
<protein>
    <submittedName>
        <fullName evidence="1">Uncharacterized protein</fullName>
    </submittedName>
</protein>
<dbReference type="Proteomes" id="UP000331127">
    <property type="component" value="Unassembled WGS sequence"/>
</dbReference>
<evidence type="ECO:0000313" key="1">
    <source>
        <dbReference type="EMBL" id="GES16792.1"/>
    </source>
</evidence>
<gene>
    <name evidence="1" type="ORF">Amac_103900</name>
</gene>
<comment type="caution">
    <text evidence="1">The sequence shown here is derived from an EMBL/GenBank/DDBJ whole genome shotgun (WGS) entry which is preliminary data.</text>
</comment>
<keyword evidence="2" id="KW-1185">Reference proteome</keyword>
<accession>A0A5M3X7Y9</accession>
<dbReference type="EMBL" id="BLAE01000115">
    <property type="protein sequence ID" value="GES16792.1"/>
    <property type="molecule type" value="Genomic_DNA"/>
</dbReference>
<reference evidence="1 2" key="1">
    <citation type="submission" date="2019-10" db="EMBL/GenBank/DDBJ databases">
        <title>Whole genome shotgun sequence of Acrocarpospora macrocephala NBRC 16266.</title>
        <authorList>
            <person name="Ichikawa N."/>
            <person name="Kimura A."/>
            <person name="Kitahashi Y."/>
            <person name="Komaki H."/>
            <person name="Oguchi A."/>
        </authorList>
    </citation>
    <scope>NUCLEOTIDE SEQUENCE [LARGE SCALE GENOMIC DNA]</scope>
    <source>
        <strain evidence="1 2">NBRC 16266</strain>
    </source>
</reference>
<sequence length="87" mass="9318">MACDFLAMDTATLRRIYVLTFVEHGSRRPHIVGVTTHPTIAGANPAAQTDGLTAYGGVAERDLACPATPLSRLSRIACEMPSTTWES</sequence>
<dbReference type="AlphaFoldDB" id="A0A5M3X7Y9"/>